<dbReference type="InterPro" id="IPR035467">
    <property type="entry name" value="YLR419W-like_UBA"/>
</dbReference>
<dbReference type="Gene3D" id="3.40.50.300">
    <property type="entry name" value="P-loop containing nucleotide triphosphate hydrolases"/>
    <property type="match status" value="2"/>
</dbReference>
<evidence type="ECO:0000259" key="9">
    <source>
        <dbReference type="PROSITE" id="PS50030"/>
    </source>
</evidence>
<evidence type="ECO:0000256" key="5">
    <source>
        <dbReference type="ARBA" id="ARBA00022806"/>
    </source>
</evidence>
<dbReference type="FunFam" id="3.40.50.300:FF:000325">
    <property type="entry name" value="ATP-dependent RNA helicase DHX29"/>
    <property type="match status" value="1"/>
</dbReference>
<name>G0VKW4_NAUCA</name>
<dbReference type="GO" id="GO:0006396">
    <property type="term" value="P:RNA processing"/>
    <property type="evidence" value="ECO:0007669"/>
    <property type="project" value="UniProtKB-ARBA"/>
</dbReference>
<dbReference type="InterPro" id="IPR014001">
    <property type="entry name" value="Helicase_ATP-bd"/>
</dbReference>
<feature type="compositionally biased region" description="Basic residues" evidence="8">
    <location>
        <begin position="234"/>
        <end position="244"/>
    </location>
</feature>
<feature type="compositionally biased region" description="Low complexity" evidence="8">
    <location>
        <begin position="543"/>
        <end position="554"/>
    </location>
</feature>
<evidence type="ECO:0000256" key="2">
    <source>
        <dbReference type="ARBA" id="ARBA00012552"/>
    </source>
</evidence>
<dbReference type="GO" id="GO:1990904">
    <property type="term" value="C:ribonucleoprotein complex"/>
    <property type="evidence" value="ECO:0007669"/>
    <property type="project" value="UniProtKB-ARBA"/>
</dbReference>
<dbReference type="InterPro" id="IPR009060">
    <property type="entry name" value="UBA-like_sf"/>
</dbReference>
<evidence type="ECO:0000256" key="1">
    <source>
        <dbReference type="ARBA" id="ARBA00008792"/>
    </source>
</evidence>
<dbReference type="Proteomes" id="UP000001640">
    <property type="component" value="Chromosome 10"/>
</dbReference>
<proteinExistence type="inferred from homology"/>
<dbReference type="eggNOG" id="KOG0920">
    <property type="taxonomic scope" value="Eukaryota"/>
</dbReference>
<keyword evidence="5" id="KW-0347">Helicase</keyword>
<dbReference type="HOGENOM" id="CLU_001832_4_0_1"/>
<dbReference type="CDD" id="cd17917">
    <property type="entry name" value="DEXHc_RHA-like"/>
    <property type="match status" value="1"/>
</dbReference>
<dbReference type="InParanoid" id="G0VKW4"/>
<dbReference type="InterPro" id="IPR015940">
    <property type="entry name" value="UBA"/>
</dbReference>
<dbReference type="SMART" id="SM00847">
    <property type="entry name" value="HA2"/>
    <property type="match status" value="1"/>
</dbReference>
<dbReference type="SUPFAM" id="SSF46934">
    <property type="entry name" value="UBA-like"/>
    <property type="match status" value="1"/>
</dbReference>
<sequence length="1428" mass="163341">MAKKNKPKKAATPTPTAKEEAQLAREERKKQQQSNRKLVTNSSSWTGKLPHTLLHELCQKRKWGKVDYDMKKMGPDGFIAIAILSYVDPKTKEILTVKLSDPTFEKGKPGSGCVVPQETTMEARHMGATVALYRVAYNTNMHMMLPPNHKNVWYALDDYRKKLLKEEPKRAEWLFDVDPFKTLLEDRKNRQQRDKEREAKQQQAEKEYKAPVVISANTSTNKQHSPRSHDRSMHNNKHHSKPHRSLVRFPRKVWDHATFVNLDESSRQLIESSIKLHINWNDKRLKLATTNNDADRIGLKQKLQDLKFRHAHVEEAMNYKDPLSFLLFNLPEDDLPPFFHKRLEDTRNKVEIATLPLQTRMMIDRLIESGVSSDEALLALQKANMDENIAAGILTEDIYPQIRSTHLNTTKDDSESLECWRQELESLQSIYEDKVEVVKPDSSYTIMLFEELKLKLKVYRTPNYPHSLPGIIISTFDKNYKLPNYIKIQILFKLLKYIEESSLLGEMLVFSIYEWLQDNLETIIENPGPLLSDTELSYSALNSNSSSTTSLSNKRISKNSKSRHGKYMATPEGLETLKEQYNARLQSKELKHMIKIREALPAWQKQKIIVDLVKKNDAVLITGETGSGKSTQVVQFLLDYLQGDMHDFDKTKIICTQPRRISAIGLAERVSDERCSPCGEEVGYVIRGVNKTKPTTRIKFMTTGVLVRVLQTDRTLLNNSIVVIDEVHERSIDTDLVVTLLKNMLGKIPGLKIVLMSATVNVELFKSFFPKLGTCHIEGRTFPIKDYFLEDILKTLDFKIKREKYNSYDSDEEEEQDGYLRPGADSKFFRSGRINYDLLVDLVNHVDRRLTQENNDGSVIVFLPGVAEINRCCEMVSRNDSSDKFVVLPLHSALTPEDQKRVFRRYGSKRKIVISTNIAETSITIDDCVATIDTGRAKTMYYNPKENTTKLIESFISKAESKQRRGRAGRVRKGLSFKLFSRKLYEEDMVNMPAPEIKRVALESLYLSVKAMGIKNVKKFLATGLDPPPLDALTKAERMLTTVGLLNDFDNSLTELGKFISLMPVMDSKHGKLLIYSIIFGCCDIGILIVSILSVGSLPFIGGLENRDKVKSILSKYDNRGDLLAVVEVISQYLNVEDKQMRNKFMKEHLLSYSKVSEILSARTQYTSYLKDLGFLPMHYREGKSAHLNRNKDKLEILTSIITGSFYPNVARVELPDPKYLATSSGAIEKDPEAKLIKYWIRSEEYQDKLYALKHELKDKQHKVDSVSLPLPATRSFIHPSSVLFTSNIVNDEDAKLLTDYDQPVLKEFTSAPILRFPFIMFNTSHMTTKLYLRDVTPTSTLSLLLFGGPISYDVDGEIHSPGIVVDNWLPIRTWCKNGVLIKELRTLLDMSIKQVLENPQYTNSPSEEDEKHAAVVLDLVEKIIKIE</sequence>
<dbReference type="GO" id="GO:0003723">
    <property type="term" value="F:RNA binding"/>
    <property type="evidence" value="ECO:0007669"/>
    <property type="project" value="TreeGrafter"/>
</dbReference>
<keyword evidence="3" id="KW-0547">Nucleotide-binding</keyword>
<evidence type="ECO:0000256" key="3">
    <source>
        <dbReference type="ARBA" id="ARBA00022741"/>
    </source>
</evidence>
<dbReference type="CDD" id="cd14271">
    <property type="entry name" value="UBA_YLR419W_like"/>
    <property type="match status" value="1"/>
</dbReference>
<evidence type="ECO:0000259" key="10">
    <source>
        <dbReference type="PROSITE" id="PS50908"/>
    </source>
</evidence>
<feature type="region of interest" description="Disordered" evidence="8">
    <location>
        <begin position="186"/>
        <end position="244"/>
    </location>
</feature>
<dbReference type="SUPFAM" id="SSF52540">
    <property type="entry name" value="P-loop containing nucleoside triphosphate hydrolases"/>
    <property type="match status" value="1"/>
</dbReference>
<dbReference type="Pfam" id="PF07717">
    <property type="entry name" value="OB_NTP_bind"/>
    <property type="match status" value="1"/>
</dbReference>
<keyword evidence="6" id="KW-0067">ATP-binding</keyword>
<feature type="region of interest" description="Disordered" evidence="8">
    <location>
        <begin position="543"/>
        <end position="566"/>
    </location>
</feature>
<dbReference type="PANTHER" id="PTHR18934">
    <property type="entry name" value="ATP-DEPENDENT RNA HELICASE"/>
    <property type="match status" value="1"/>
</dbReference>
<feature type="domain" description="Helicase C-terminal" evidence="12">
    <location>
        <begin position="838"/>
        <end position="1013"/>
    </location>
</feature>
<dbReference type="Pfam" id="PF00270">
    <property type="entry name" value="DEAD"/>
    <property type="match status" value="1"/>
</dbReference>
<dbReference type="FunCoup" id="G0VKW4">
    <property type="interactions" value="1016"/>
</dbReference>
<dbReference type="PROSITE" id="PS50030">
    <property type="entry name" value="UBA"/>
    <property type="match status" value="1"/>
</dbReference>
<dbReference type="GO" id="GO:0005634">
    <property type="term" value="C:nucleus"/>
    <property type="evidence" value="ECO:0007669"/>
    <property type="project" value="UniProtKB-ARBA"/>
</dbReference>
<evidence type="ECO:0000259" key="12">
    <source>
        <dbReference type="PROSITE" id="PS51194"/>
    </source>
</evidence>
<feature type="compositionally biased region" description="Polar residues" evidence="8">
    <location>
        <begin position="32"/>
        <end position="45"/>
    </location>
</feature>
<dbReference type="SMART" id="SM00487">
    <property type="entry name" value="DEXDc"/>
    <property type="match status" value="1"/>
</dbReference>
<protein>
    <recommendedName>
        <fullName evidence="2">RNA helicase</fullName>
        <ecNumber evidence="2">3.6.4.13</ecNumber>
    </recommendedName>
</protein>
<dbReference type="SUPFAM" id="SSF54495">
    <property type="entry name" value="UBC-like"/>
    <property type="match status" value="1"/>
</dbReference>
<dbReference type="InterPro" id="IPR001650">
    <property type="entry name" value="Helicase_C-like"/>
</dbReference>
<dbReference type="GO" id="GO:0005524">
    <property type="term" value="F:ATP binding"/>
    <property type="evidence" value="ECO:0007669"/>
    <property type="project" value="UniProtKB-KW"/>
</dbReference>
<feature type="domain" description="UBA" evidence="9">
    <location>
        <begin position="356"/>
        <end position="397"/>
    </location>
</feature>
<reference evidence="13 14" key="1">
    <citation type="journal article" date="2011" name="Proc. Natl. Acad. Sci. U.S.A.">
        <title>Evolutionary erosion of yeast sex chromosomes by mating-type switching accidents.</title>
        <authorList>
            <person name="Gordon J.L."/>
            <person name="Armisen D."/>
            <person name="Proux-Wera E."/>
            <person name="Oheigeartaigh S.S."/>
            <person name="Byrne K.P."/>
            <person name="Wolfe K.H."/>
        </authorList>
    </citation>
    <scope>NUCLEOTIDE SEQUENCE [LARGE SCALE GENOMIC DNA]</scope>
    <source>
        <strain evidence="14">ATCC 76901 / BCRC 22586 / CBS 4309 / NBRC 1992 / NRRL Y-12630</strain>
    </source>
</reference>
<feature type="region of interest" description="Disordered" evidence="8">
    <location>
        <begin position="1"/>
        <end position="45"/>
    </location>
</feature>
<evidence type="ECO:0000313" key="13">
    <source>
        <dbReference type="EMBL" id="CCC72152.1"/>
    </source>
</evidence>
<accession>G0VKW4</accession>
<dbReference type="PROSITE" id="PS00690">
    <property type="entry name" value="DEAH_ATP_HELICASE"/>
    <property type="match status" value="1"/>
</dbReference>
<evidence type="ECO:0000256" key="7">
    <source>
        <dbReference type="ARBA" id="ARBA00047984"/>
    </source>
</evidence>
<dbReference type="PANTHER" id="PTHR18934:SF267">
    <property type="entry name" value="ATP-DEPENDENT RNA HELICASE YLR419W-RELATED"/>
    <property type="match status" value="1"/>
</dbReference>
<dbReference type="InterPro" id="IPR006575">
    <property type="entry name" value="RWD_dom"/>
</dbReference>
<dbReference type="RefSeq" id="XP_003678490.1">
    <property type="nucleotide sequence ID" value="XM_003678442.1"/>
</dbReference>
<dbReference type="Gene3D" id="3.10.110.10">
    <property type="entry name" value="Ubiquitin Conjugating Enzyme"/>
    <property type="match status" value="1"/>
</dbReference>
<dbReference type="InterPro" id="IPR007502">
    <property type="entry name" value="Helicase-assoc_dom"/>
</dbReference>
<evidence type="ECO:0000313" key="14">
    <source>
        <dbReference type="Proteomes" id="UP000001640"/>
    </source>
</evidence>
<comment type="catalytic activity">
    <reaction evidence="7">
        <text>ATP + H2O = ADP + phosphate + H(+)</text>
        <dbReference type="Rhea" id="RHEA:13065"/>
        <dbReference type="ChEBI" id="CHEBI:15377"/>
        <dbReference type="ChEBI" id="CHEBI:15378"/>
        <dbReference type="ChEBI" id="CHEBI:30616"/>
        <dbReference type="ChEBI" id="CHEBI:43474"/>
        <dbReference type="ChEBI" id="CHEBI:456216"/>
        <dbReference type="EC" id="3.6.4.13"/>
    </reaction>
</comment>
<dbReference type="EC" id="3.6.4.13" evidence="2"/>
<dbReference type="STRING" id="1064592.G0VKW4"/>
<dbReference type="InterPro" id="IPR011545">
    <property type="entry name" value="DEAD/DEAH_box_helicase_dom"/>
</dbReference>
<evidence type="ECO:0000259" key="11">
    <source>
        <dbReference type="PROSITE" id="PS51192"/>
    </source>
</evidence>
<dbReference type="InterPro" id="IPR002464">
    <property type="entry name" value="DNA/RNA_helicase_DEAH_CS"/>
</dbReference>
<dbReference type="CDD" id="cd23827">
    <property type="entry name" value="RWD_YLR419W-like"/>
    <property type="match status" value="1"/>
</dbReference>
<evidence type="ECO:0000256" key="6">
    <source>
        <dbReference type="ARBA" id="ARBA00022840"/>
    </source>
</evidence>
<dbReference type="PROSITE" id="PS51192">
    <property type="entry name" value="HELICASE_ATP_BIND_1"/>
    <property type="match status" value="1"/>
</dbReference>
<dbReference type="InterPro" id="IPR016135">
    <property type="entry name" value="UBQ-conjugating_enzyme/RWD"/>
</dbReference>
<dbReference type="GeneID" id="96905849"/>
<dbReference type="InterPro" id="IPR027417">
    <property type="entry name" value="P-loop_NTPase"/>
</dbReference>
<comment type="similarity">
    <text evidence="1">Belongs to the DEAD box helicase family. DEAH subfamily.</text>
</comment>
<dbReference type="InterPro" id="IPR011709">
    <property type="entry name" value="DEAD-box_helicase_OB_fold"/>
</dbReference>
<dbReference type="SMART" id="SM00591">
    <property type="entry name" value="RWD"/>
    <property type="match status" value="1"/>
</dbReference>
<reference key="2">
    <citation type="submission" date="2011-08" db="EMBL/GenBank/DDBJ databases">
        <title>Genome sequence of Naumovozyma castellii.</title>
        <authorList>
            <person name="Gordon J.L."/>
            <person name="Armisen D."/>
            <person name="Proux-Wera E."/>
            <person name="OhEigeartaigh S.S."/>
            <person name="Byrne K.P."/>
            <person name="Wolfe K.H."/>
        </authorList>
    </citation>
    <scope>NUCLEOTIDE SEQUENCE</scope>
    <source>
        <strain>Type strain:CBS 4309</strain>
    </source>
</reference>
<dbReference type="CDD" id="cd18791">
    <property type="entry name" value="SF2_C_RHA"/>
    <property type="match status" value="1"/>
</dbReference>
<feature type="domain" description="Helicase ATP-binding" evidence="11">
    <location>
        <begin position="610"/>
        <end position="778"/>
    </location>
</feature>
<keyword evidence="14" id="KW-1185">Reference proteome</keyword>
<dbReference type="EMBL" id="HE576761">
    <property type="protein sequence ID" value="CCC72152.1"/>
    <property type="molecule type" value="Genomic_DNA"/>
</dbReference>
<organism evidence="13 14">
    <name type="scientific">Naumovozyma castellii</name>
    <name type="common">Yeast</name>
    <name type="synonym">Saccharomyces castellii</name>
    <dbReference type="NCBI Taxonomy" id="27288"/>
    <lineage>
        <taxon>Eukaryota</taxon>
        <taxon>Fungi</taxon>
        <taxon>Dikarya</taxon>
        <taxon>Ascomycota</taxon>
        <taxon>Saccharomycotina</taxon>
        <taxon>Saccharomycetes</taxon>
        <taxon>Saccharomycetales</taxon>
        <taxon>Saccharomycetaceae</taxon>
        <taxon>Naumovozyma</taxon>
    </lineage>
</organism>
<evidence type="ECO:0000256" key="4">
    <source>
        <dbReference type="ARBA" id="ARBA00022801"/>
    </source>
</evidence>
<dbReference type="GO" id="GO:0016787">
    <property type="term" value="F:hydrolase activity"/>
    <property type="evidence" value="ECO:0007669"/>
    <property type="project" value="UniProtKB-KW"/>
</dbReference>
<dbReference type="Pfam" id="PF00271">
    <property type="entry name" value="Helicase_C"/>
    <property type="match status" value="1"/>
</dbReference>
<dbReference type="PROSITE" id="PS51194">
    <property type="entry name" value="HELICASE_CTER"/>
    <property type="match status" value="1"/>
</dbReference>
<dbReference type="KEGG" id="ncs:NCAS_0J01730"/>
<dbReference type="PROSITE" id="PS50908">
    <property type="entry name" value="RWD"/>
    <property type="match status" value="1"/>
</dbReference>
<dbReference type="OrthoDB" id="5600252at2759"/>
<dbReference type="SMART" id="SM00165">
    <property type="entry name" value="UBA"/>
    <property type="match status" value="1"/>
</dbReference>
<dbReference type="Pfam" id="PF05773">
    <property type="entry name" value="RWD"/>
    <property type="match status" value="1"/>
</dbReference>
<keyword evidence="4" id="KW-0378">Hydrolase</keyword>
<dbReference type="OMA" id="LFRVCNM"/>
<feature type="domain" description="RWD" evidence="10">
    <location>
        <begin position="422"/>
        <end position="523"/>
    </location>
</feature>
<evidence type="ECO:0000256" key="8">
    <source>
        <dbReference type="SAM" id="MobiDB-lite"/>
    </source>
</evidence>
<dbReference type="InterPro" id="IPR056328">
    <property type="entry name" value="DSRM_DHX29"/>
</dbReference>
<dbReference type="Gene3D" id="1.20.120.1080">
    <property type="match status" value="1"/>
</dbReference>
<dbReference type="GO" id="GO:0003724">
    <property type="term" value="F:RNA helicase activity"/>
    <property type="evidence" value="ECO:0007669"/>
    <property type="project" value="UniProtKB-EC"/>
</dbReference>
<dbReference type="Pfam" id="PF21010">
    <property type="entry name" value="HA2_C"/>
    <property type="match status" value="1"/>
</dbReference>
<dbReference type="Pfam" id="PF24385">
    <property type="entry name" value="DSRM_DHX29"/>
    <property type="match status" value="1"/>
</dbReference>
<feature type="compositionally biased region" description="Basic and acidic residues" evidence="8">
    <location>
        <begin position="17"/>
        <end position="30"/>
    </location>
</feature>
<dbReference type="SMART" id="SM00490">
    <property type="entry name" value="HELICc"/>
    <property type="match status" value="1"/>
</dbReference>
<feature type="compositionally biased region" description="Basic and acidic residues" evidence="8">
    <location>
        <begin position="186"/>
        <end position="209"/>
    </location>
</feature>
<dbReference type="CDD" id="cd00048">
    <property type="entry name" value="DSRM_SF"/>
    <property type="match status" value="1"/>
</dbReference>
<feature type="compositionally biased region" description="Basic residues" evidence="8">
    <location>
        <begin position="555"/>
        <end position="566"/>
    </location>
</feature>
<dbReference type="GO" id="GO:0022613">
    <property type="term" value="P:ribonucleoprotein complex biogenesis"/>
    <property type="evidence" value="ECO:0007669"/>
    <property type="project" value="UniProtKB-ARBA"/>
</dbReference>
<gene>
    <name evidence="13" type="primary">NCAS0J01730</name>
    <name evidence="13" type="ordered locus">NCAS_0J01730</name>
</gene>